<proteinExistence type="predicted"/>
<accession>A0A382QQZ7</accession>
<evidence type="ECO:0000313" key="1">
    <source>
        <dbReference type="EMBL" id="SVC87222.1"/>
    </source>
</evidence>
<dbReference type="EMBL" id="UINC01115875">
    <property type="protein sequence ID" value="SVC87222.1"/>
    <property type="molecule type" value="Genomic_DNA"/>
</dbReference>
<organism evidence="1">
    <name type="scientific">marine metagenome</name>
    <dbReference type="NCBI Taxonomy" id="408172"/>
    <lineage>
        <taxon>unclassified sequences</taxon>
        <taxon>metagenomes</taxon>
        <taxon>ecological metagenomes</taxon>
    </lineage>
</organism>
<reference evidence="1" key="1">
    <citation type="submission" date="2018-05" db="EMBL/GenBank/DDBJ databases">
        <authorList>
            <person name="Lanie J.A."/>
            <person name="Ng W.-L."/>
            <person name="Kazmierczak K.M."/>
            <person name="Andrzejewski T.M."/>
            <person name="Davidsen T.M."/>
            <person name="Wayne K.J."/>
            <person name="Tettelin H."/>
            <person name="Glass J.I."/>
            <person name="Rusch D."/>
            <person name="Podicherti R."/>
            <person name="Tsui H.-C.T."/>
            <person name="Winkler M.E."/>
        </authorList>
    </citation>
    <scope>NUCLEOTIDE SEQUENCE</scope>
</reference>
<protein>
    <submittedName>
        <fullName evidence="1">Uncharacterized protein</fullName>
    </submittedName>
</protein>
<name>A0A382QQZ7_9ZZZZ</name>
<dbReference type="AlphaFoldDB" id="A0A382QQZ7"/>
<sequence>MKLRYTSCFAALLLVVGLVSTAATQTTSDPSRWADAIAAFDA</sequence>
<gene>
    <name evidence="1" type="ORF">METZ01_LOCUS340076</name>
</gene>
<feature type="non-terminal residue" evidence="1">
    <location>
        <position position="42"/>
    </location>
</feature>